<keyword evidence="1" id="KW-1133">Transmembrane helix</keyword>
<name>X5H4A7_9RICK</name>
<reference evidence="2 3" key="1">
    <citation type="submission" date="2014-03" db="EMBL/GenBank/DDBJ databases">
        <title>Sequencing and Comparison of Genomes and Transcriptome Profiles of Human Ehrlichiosis Agents.</title>
        <authorList>
            <person name="Lin M."/>
            <person name="Daugherty S.C."/>
            <person name="Nagaraj S."/>
            <person name="Cheng Z."/>
            <person name="Xiong Q."/>
            <person name="Lin F.-Y."/>
            <person name="Sengamalay N."/>
            <person name="Ott S."/>
            <person name="Godinez A."/>
            <person name="Tallon L.J."/>
            <person name="Sadzewicz L."/>
            <person name="Fraser C.M."/>
            <person name="Dunning Hotopp J.C."/>
            <person name="Rikihisa Y."/>
        </authorList>
    </citation>
    <scope>NUCLEOTIDE SEQUENCE [LARGE SCALE GENOMIC DNA]</scope>
    <source>
        <strain evidence="2 3">Oregon</strain>
    </source>
</reference>
<organism evidence="2 3">
    <name type="scientific">Neorickettsia helminthoeca str. Oregon</name>
    <dbReference type="NCBI Taxonomy" id="1286528"/>
    <lineage>
        <taxon>Bacteria</taxon>
        <taxon>Pseudomonadati</taxon>
        <taxon>Pseudomonadota</taxon>
        <taxon>Alphaproteobacteria</taxon>
        <taxon>Rickettsiales</taxon>
        <taxon>Anaplasmataceae</taxon>
        <taxon>Neorickettsia</taxon>
    </lineage>
</organism>
<keyword evidence="1" id="KW-0472">Membrane</keyword>
<protein>
    <submittedName>
        <fullName evidence="2">Putative membrane protein</fullName>
    </submittedName>
</protein>
<sequence>MCVAWVLSNVVVLLHFLFEAVFAPSIVLGDKKKEVISLLHW</sequence>
<proteinExistence type="predicted"/>
<dbReference type="STRING" id="1286528.NHE_0457"/>
<dbReference type="AlphaFoldDB" id="X5H4A7"/>
<keyword evidence="3" id="KW-1185">Reference proteome</keyword>
<gene>
    <name evidence="2" type="ORF">NHE_0457</name>
</gene>
<dbReference type="Proteomes" id="UP000023755">
    <property type="component" value="Chromosome"/>
</dbReference>
<feature type="transmembrane region" description="Helical" evidence="1">
    <location>
        <begin position="6"/>
        <end position="28"/>
    </location>
</feature>
<dbReference type="EMBL" id="CP007481">
    <property type="protein sequence ID" value="AHX11401.1"/>
    <property type="molecule type" value="Genomic_DNA"/>
</dbReference>
<evidence type="ECO:0000313" key="3">
    <source>
        <dbReference type="Proteomes" id="UP000023755"/>
    </source>
</evidence>
<dbReference type="HOGENOM" id="CLU_3273352_0_0_5"/>
<dbReference type="KEGG" id="nhm:NHE_0457"/>
<evidence type="ECO:0000256" key="1">
    <source>
        <dbReference type="SAM" id="Phobius"/>
    </source>
</evidence>
<accession>X5H4A7</accession>
<evidence type="ECO:0000313" key="2">
    <source>
        <dbReference type="EMBL" id="AHX11401.1"/>
    </source>
</evidence>
<keyword evidence="1" id="KW-0812">Transmembrane</keyword>